<accession>A0A9D1T6Y1</accession>
<dbReference type="Pfam" id="PF25198">
    <property type="entry name" value="Spore_GerAC_N"/>
    <property type="match status" value="1"/>
</dbReference>
<dbReference type="InterPro" id="IPR008844">
    <property type="entry name" value="Spore_GerAC-like"/>
</dbReference>
<dbReference type="InterPro" id="IPR057336">
    <property type="entry name" value="GerAC_N"/>
</dbReference>
<dbReference type="GO" id="GO:0016020">
    <property type="term" value="C:membrane"/>
    <property type="evidence" value="ECO:0007669"/>
    <property type="project" value="InterPro"/>
</dbReference>
<reference evidence="2" key="1">
    <citation type="submission" date="2020-10" db="EMBL/GenBank/DDBJ databases">
        <authorList>
            <person name="Gilroy R."/>
        </authorList>
    </citation>
    <scope>NUCLEOTIDE SEQUENCE</scope>
    <source>
        <strain evidence="2">ChiBcec2-4451</strain>
    </source>
</reference>
<gene>
    <name evidence="2" type="ORF">IAA63_13450</name>
</gene>
<protein>
    <recommendedName>
        <fullName evidence="1">Spore germination protein N-terminal domain-containing protein</fullName>
    </recommendedName>
</protein>
<evidence type="ECO:0000313" key="3">
    <source>
        <dbReference type="Proteomes" id="UP000886723"/>
    </source>
</evidence>
<dbReference type="PROSITE" id="PS51257">
    <property type="entry name" value="PROKAR_LIPOPROTEIN"/>
    <property type="match status" value="1"/>
</dbReference>
<dbReference type="PANTHER" id="PTHR35789">
    <property type="entry name" value="SPORE GERMINATION PROTEIN B3"/>
    <property type="match status" value="1"/>
</dbReference>
<comment type="caution">
    <text evidence="2">The sequence shown here is derived from an EMBL/GenBank/DDBJ whole genome shotgun (WGS) entry which is preliminary data.</text>
</comment>
<name>A0A9D1T6Y1_9FIRM</name>
<evidence type="ECO:0000259" key="1">
    <source>
        <dbReference type="Pfam" id="PF25198"/>
    </source>
</evidence>
<dbReference type="Proteomes" id="UP000886723">
    <property type="component" value="Unassembled WGS sequence"/>
</dbReference>
<dbReference type="PANTHER" id="PTHR35789:SF1">
    <property type="entry name" value="SPORE GERMINATION PROTEIN B3"/>
    <property type="match status" value="1"/>
</dbReference>
<dbReference type="EMBL" id="DVON01000283">
    <property type="protein sequence ID" value="HIV14125.1"/>
    <property type="molecule type" value="Genomic_DNA"/>
</dbReference>
<feature type="domain" description="Spore germination protein N-terminal" evidence="1">
    <location>
        <begin position="26"/>
        <end position="189"/>
    </location>
</feature>
<organism evidence="2 3">
    <name type="scientific">Candidatus Pullilachnospira stercoravium</name>
    <dbReference type="NCBI Taxonomy" id="2840913"/>
    <lineage>
        <taxon>Bacteria</taxon>
        <taxon>Bacillati</taxon>
        <taxon>Bacillota</taxon>
        <taxon>Clostridia</taxon>
        <taxon>Lachnospirales</taxon>
        <taxon>Lachnospiraceae</taxon>
        <taxon>Lachnospiraceae incertae sedis</taxon>
        <taxon>Candidatus Pullilachnospira</taxon>
    </lineage>
</organism>
<reference evidence="2" key="2">
    <citation type="journal article" date="2021" name="PeerJ">
        <title>Extensive microbial diversity within the chicken gut microbiome revealed by metagenomics and culture.</title>
        <authorList>
            <person name="Gilroy R."/>
            <person name="Ravi A."/>
            <person name="Getino M."/>
            <person name="Pursley I."/>
            <person name="Horton D.L."/>
            <person name="Alikhan N.F."/>
            <person name="Baker D."/>
            <person name="Gharbi K."/>
            <person name="Hall N."/>
            <person name="Watson M."/>
            <person name="Adriaenssens E.M."/>
            <person name="Foster-Nyarko E."/>
            <person name="Jarju S."/>
            <person name="Secka A."/>
            <person name="Antonio M."/>
            <person name="Oren A."/>
            <person name="Chaudhuri R.R."/>
            <person name="La Ragione R."/>
            <person name="Hildebrand F."/>
            <person name="Pallen M.J."/>
        </authorList>
    </citation>
    <scope>NUCLEOTIDE SEQUENCE</scope>
    <source>
        <strain evidence="2">ChiBcec2-4451</strain>
    </source>
</reference>
<sequence>MSKRRKGTVLAVLGAALLLISGCRIVEPEKRAYPLVLGIDEKDGTYQVYFGMAALPQMTGQGKSGEEDSQGGNGKGYLMYTGKTLEEILAEYEKSQELYLDMGHIQAVIFGQNLYEQPGQLARILDSMEKTSTLGNAAYVYRSGSLEEVMAMNGGSIQSLGEYLAGIYENRIGSSQPLILRKVYSTLHNRQRIEEFPLVSPEGDSLTVVMESSGDPV</sequence>
<dbReference type="GO" id="GO:0009847">
    <property type="term" value="P:spore germination"/>
    <property type="evidence" value="ECO:0007669"/>
    <property type="project" value="InterPro"/>
</dbReference>
<dbReference type="AlphaFoldDB" id="A0A9D1T6Y1"/>
<proteinExistence type="predicted"/>
<evidence type="ECO:0000313" key="2">
    <source>
        <dbReference type="EMBL" id="HIV14125.1"/>
    </source>
</evidence>